<reference evidence="6 7" key="1">
    <citation type="submission" date="2020-07" db="EMBL/GenBank/DDBJ databases">
        <title>A new beta-1,3-glucan-decomposing anaerobic bacterium isolated from anoxic soil subjected to biological soil disinfestation.</title>
        <authorList>
            <person name="Ueki A."/>
            <person name="Tonouchi A."/>
        </authorList>
    </citation>
    <scope>NUCLEOTIDE SEQUENCE [LARGE SCALE GENOMIC DNA]</scope>
    <source>
        <strain evidence="6 7">TW1</strain>
    </source>
</reference>
<dbReference type="InterPro" id="IPR010652">
    <property type="entry name" value="DUF1232"/>
</dbReference>
<dbReference type="AlphaFoldDB" id="A0A6V8SFD7"/>
<comment type="subcellular location">
    <subcellularLocation>
        <location evidence="1">Endomembrane system</location>
        <topology evidence="1">Multi-pass membrane protein</topology>
    </subcellularLocation>
</comment>
<dbReference type="RefSeq" id="WP_244638142.1">
    <property type="nucleotide sequence ID" value="NZ_BLZR01000001.1"/>
</dbReference>
<dbReference type="EMBL" id="BLZR01000001">
    <property type="protein sequence ID" value="GFP75907.1"/>
    <property type="molecule type" value="Genomic_DNA"/>
</dbReference>
<sequence>MITKIKQWAKKLKSNIAILYLAYKHELTPWYAKLTVIITAGYALSPIDIIPYFIPVLGFVDDAIVLPALIWLSLRLIPNSVKEICRESAEDVFSKGKPKNYIGGRIIMLI</sequence>
<dbReference type="Pfam" id="PF06803">
    <property type="entry name" value="DUF1232"/>
    <property type="match status" value="1"/>
</dbReference>
<evidence type="ECO:0000256" key="1">
    <source>
        <dbReference type="ARBA" id="ARBA00004127"/>
    </source>
</evidence>
<dbReference type="Proteomes" id="UP000580568">
    <property type="component" value="Unassembled WGS sequence"/>
</dbReference>
<comment type="caution">
    <text evidence="6">The sequence shown here is derived from an EMBL/GenBank/DDBJ whole genome shotgun (WGS) entry which is preliminary data.</text>
</comment>
<keyword evidence="7" id="KW-1185">Reference proteome</keyword>
<keyword evidence="3" id="KW-1133">Transmembrane helix</keyword>
<keyword evidence="4" id="KW-0472">Membrane</keyword>
<accession>A0A6V8SFD7</accession>
<protein>
    <recommendedName>
        <fullName evidence="5">DUF1232 domain-containing protein</fullName>
    </recommendedName>
</protein>
<dbReference type="GO" id="GO:0012505">
    <property type="term" value="C:endomembrane system"/>
    <property type="evidence" value="ECO:0007669"/>
    <property type="project" value="UniProtKB-SubCell"/>
</dbReference>
<proteinExistence type="predicted"/>
<evidence type="ECO:0000256" key="2">
    <source>
        <dbReference type="ARBA" id="ARBA00022692"/>
    </source>
</evidence>
<feature type="domain" description="DUF1232" evidence="5">
    <location>
        <begin position="32"/>
        <end position="67"/>
    </location>
</feature>
<evidence type="ECO:0000256" key="4">
    <source>
        <dbReference type="ARBA" id="ARBA00023136"/>
    </source>
</evidence>
<evidence type="ECO:0000256" key="3">
    <source>
        <dbReference type="ARBA" id="ARBA00022989"/>
    </source>
</evidence>
<evidence type="ECO:0000259" key="5">
    <source>
        <dbReference type="Pfam" id="PF06803"/>
    </source>
</evidence>
<keyword evidence="2" id="KW-0812">Transmembrane</keyword>
<name>A0A6V8SFD7_9CLOT</name>
<gene>
    <name evidence="6" type="ORF">bsdtw1_01999</name>
</gene>
<evidence type="ECO:0000313" key="7">
    <source>
        <dbReference type="Proteomes" id="UP000580568"/>
    </source>
</evidence>
<evidence type="ECO:0000313" key="6">
    <source>
        <dbReference type="EMBL" id="GFP75907.1"/>
    </source>
</evidence>
<organism evidence="6 7">
    <name type="scientific">Clostridium fungisolvens</name>
    <dbReference type="NCBI Taxonomy" id="1604897"/>
    <lineage>
        <taxon>Bacteria</taxon>
        <taxon>Bacillati</taxon>
        <taxon>Bacillota</taxon>
        <taxon>Clostridia</taxon>
        <taxon>Eubacteriales</taxon>
        <taxon>Clostridiaceae</taxon>
        <taxon>Clostridium</taxon>
    </lineage>
</organism>